<gene>
    <name evidence="2" type="ORF">CJN711_LOCUS22106</name>
</gene>
<evidence type="ECO:0000256" key="1">
    <source>
        <dbReference type="SAM" id="MobiDB-lite"/>
    </source>
</evidence>
<dbReference type="Gene3D" id="1.20.5.190">
    <property type="match status" value="2"/>
</dbReference>
<dbReference type="CDD" id="cd23766">
    <property type="entry name" value="IQCG"/>
    <property type="match status" value="1"/>
</dbReference>
<accession>A0A815LAZ7</accession>
<dbReference type="AlphaFoldDB" id="A0A815LAZ7"/>
<name>A0A815LAZ7_9BILA</name>
<feature type="region of interest" description="Disordered" evidence="1">
    <location>
        <begin position="320"/>
        <end position="355"/>
    </location>
</feature>
<evidence type="ECO:0000313" key="3">
    <source>
        <dbReference type="Proteomes" id="UP000663855"/>
    </source>
</evidence>
<feature type="region of interest" description="Disordered" evidence="1">
    <location>
        <begin position="118"/>
        <end position="138"/>
    </location>
</feature>
<dbReference type="Pfam" id="PF00612">
    <property type="entry name" value="IQ"/>
    <property type="match status" value="2"/>
</dbReference>
<feature type="compositionally biased region" description="Polar residues" evidence="1">
    <location>
        <begin position="121"/>
        <end position="132"/>
    </location>
</feature>
<organism evidence="2 3">
    <name type="scientific">Rotaria magnacalcarata</name>
    <dbReference type="NCBI Taxonomy" id="392030"/>
    <lineage>
        <taxon>Eukaryota</taxon>
        <taxon>Metazoa</taxon>
        <taxon>Spiralia</taxon>
        <taxon>Gnathifera</taxon>
        <taxon>Rotifera</taxon>
        <taxon>Eurotatoria</taxon>
        <taxon>Bdelloidea</taxon>
        <taxon>Philodinida</taxon>
        <taxon>Philodinidae</taxon>
        <taxon>Rotaria</taxon>
    </lineage>
</organism>
<reference evidence="2" key="1">
    <citation type="submission" date="2021-02" db="EMBL/GenBank/DDBJ databases">
        <authorList>
            <person name="Nowell W R."/>
        </authorList>
    </citation>
    <scope>NUCLEOTIDE SEQUENCE</scope>
</reference>
<protein>
    <submittedName>
        <fullName evidence="2">Uncharacterized protein</fullName>
    </submittedName>
</protein>
<feature type="region of interest" description="Disordered" evidence="1">
    <location>
        <begin position="27"/>
        <end position="82"/>
    </location>
</feature>
<evidence type="ECO:0000313" key="2">
    <source>
        <dbReference type="EMBL" id="CAF1403737.1"/>
    </source>
</evidence>
<dbReference type="PANTHER" id="PTHR35978:SF1">
    <property type="entry name" value="IQ DOMAIN-CONTAINING PROTEIN M"/>
    <property type="match status" value="1"/>
</dbReference>
<proteinExistence type="predicted"/>
<comment type="caution">
    <text evidence="2">The sequence shown here is derived from an EMBL/GenBank/DDBJ whole genome shotgun (WGS) entry which is preliminary data.</text>
</comment>
<dbReference type="PANTHER" id="PTHR35978">
    <property type="entry name" value="IQ DOMAIN-CONTAINING PROTEIN M"/>
    <property type="match status" value="1"/>
</dbReference>
<dbReference type="PROSITE" id="PS50096">
    <property type="entry name" value="IQ"/>
    <property type="match status" value="2"/>
</dbReference>
<dbReference type="EMBL" id="CAJNOV010010386">
    <property type="protein sequence ID" value="CAF1403737.1"/>
    <property type="molecule type" value="Genomic_DNA"/>
</dbReference>
<feature type="compositionally biased region" description="Polar residues" evidence="1">
    <location>
        <begin position="27"/>
        <end position="38"/>
    </location>
</feature>
<dbReference type="InterPro" id="IPR000048">
    <property type="entry name" value="IQ_motif_EF-hand-BS"/>
</dbReference>
<dbReference type="SMART" id="SM00015">
    <property type="entry name" value="IQ"/>
    <property type="match status" value="2"/>
</dbReference>
<dbReference type="CDD" id="cd23767">
    <property type="entry name" value="IQCD"/>
    <property type="match status" value="1"/>
</dbReference>
<dbReference type="Proteomes" id="UP000663855">
    <property type="component" value="Unassembled WGS sequence"/>
</dbReference>
<sequence>MTSTGQYPEPWKSTAATLFNPYLNINQMSNRTRQQSVRTRVLTPTRHSRAPPESLVETGNLRVTTSESKKRPRSKRFPSQNAAEEVSIYVQQMIHNQFCGRSGTPSDLRYDDQKVRRRMNSPDSRITMQKRISSSKHQSRVSQYALDDFFNTTDEQMSRMTSMMPGRESSFSENYSLWGESPQHKSNGGERLTLADMCHIASNVGDKMSQSKEKVGLEAIRGFRLPSARLTYEPYEYHAMDTPLVFGQHNTTDRIRLSDILTDDNFSNAPMIEIVTNDVADDKASRASRTHLKSSTTTATTKINEFKDWRGKISQANLPDVRNRSRRQHSASVVSPQRPCTAASNFSKSRPESSGLLINDSQKADIEIPSSLSEKMTIVPVASVLKNPSNNKQRQRNYPLNVRIDEANVKQTTDLSETGRAQSYESVDNLIDPPCLSLPSESNDELLKTSEMMPNSTPVPMMSTSTTPFTMYTHELHARDDHSPDPMLNKRNYKLIQSSSKQIYRTIPEPNRNSHSNQTNEQLTQLTLSQLELLENYDPMVSAKIGIPFIPVQMLARPREAYQSAKLSIDQIQRNYPKKNGQPIFEPRVSRSCHSLIDISQTLQLTKSKRIRVERQTTFEKPENESSIEESIQIKSLENPNRLTISLYSPSEQHLFVKHTNSIRTSSKAYRSQLDDISTIGNSIDQQANLSIQSKDEQQMEYNLNVLNIRTQQEVNQRRQKGKPNQKRLVFPTSIITSSNVHSIHNRIMKQQGRPIPSVFLTQDPDEYNYSTSIYHQARQDTDIQRAFKGFVVENIQKKLSPDERMKREEQQKAAITIQRAYREHLERRIKIEKHRLSASKRREEERHHRRILSAKRAQHIEQKLIEQTRIRDENKEYKKMIEDTGPSLRIFANFNEIDVKFSAATLNRAATCIQRWWRGFLVRHTWHCLKEEVAHFGLTWFEFSSRYRQVIKRIQKMRQSENQQFLFNINQAKDFLTAEKKLTTIYKKLSFNDKLDRNELEKFFECCDLSATSYEIDEALESVLQHYSQNKNDSFTKEIIFDVIYYIYPPKATGLETSRKSTWIRPIIDDEDETAIQGTPFLEPIDMNIVYKFLEKQ</sequence>